<dbReference type="InterPro" id="IPR002734">
    <property type="entry name" value="RibDG_C"/>
</dbReference>
<evidence type="ECO:0000259" key="4">
    <source>
        <dbReference type="Pfam" id="PF01872"/>
    </source>
</evidence>
<gene>
    <name evidence="5" type="ORF">SPV1_08071</name>
</gene>
<evidence type="ECO:0000256" key="2">
    <source>
        <dbReference type="ARBA" id="ARBA00022857"/>
    </source>
</evidence>
<dbReference type="Gene3D" id="3.40.430.10">
    <property type="entry name" value="Dihydrofolate Reductase, subunit A"/>
    <property type="match status" value="1"/>
</dbReference>
<proteinExistence type="predicted"/>
<dbReference type="RefSeq" id="WP_009849138.1">
    <property type="nucleotide sequence ID" value="NZ_DS022294.1"/>
</dbReference>
<evidence type="ECO:0000313" key="5">
    <source>
        <dbReference type="EMBL" id="EAU53878.1"/>
    </source>
</evidence>
<feature type="domain" description="Bacterial bifunctional deaminase-reductase C-terminal" evidence="4">
    <location>
        <begin position="35"/>
        <end position="250"/>
    </location>
</feature>
<evidence type="ECO:0000256" key="1">
    <source>
        <dbReference type="ARBA" id="ARBA00005104"/>
    </source>
</evidence>
<keyword evidence="2" id="KW-0521">NADP</keyword>
<dbReference type="eggNOG" id="COG1985">
    <property type="taxonomic scope" value="Bacteria"/>
</dbReference>
<dbReference type="OrthoDB" id="5563679at2"/>
<dbReference type="InParanoid" id="Q0EXB2"/>
<reference evidence="5 6" key="1">
    <citation type="submission" date="2006-09" db="EMBL/GenBank/DDBJ databases">
        <authorList>
            <person name="Emerson D."/>
            <person name="Ferriera S."/>
            <person name="Johnson J."/>
            <person name="Kravitz S."/>
            <person name="Halpern A."/>
            <person name="Remington K."/>
            <person name="Beeson K."/>
            <person name="Tran B."/>
            <person name="Rogers Y.-H."/>
            <person name="Friedman R."/>
            <person name="Venter J.C."/>
        </authorList>
    </citation>
    <scope>NUCLEOTIDE SEQUENCE [LARGE SCALE GENOMIC DNA]</scope>
    <source>
        <strain evidence="5 6">PV-1</strain>
    </source>
</reference>
<sequence>MSVLQLFPPDGSGQNLQGLYLAMSLHQQASADDVFIYANYIASLDGRIAMEKADSGEFEVPASIANPRDWRLYQELAAQSDVMLTSARYFRQLAKGCAQDLLPVGEGDDYADLVRWRREHGLKPQPDVMVLSSSLDLPLAALQSLTDRQVIIVTGSSSDANKRALLEAAGFPVLLAGDGRIVEGGRLKQLLIEHGYRSAYMIAGPEVHGALLSAGVLDELFLTTHLSLLGGDRFYTIAGRELKKTVGLQIQSLYLDQLDTGSQLFARFRVCDREPLTDMEVGS</sequence>
<dbReference type="Proteomes" id="UP000005297">
    <property type="component" value="Unassembled WGS sequence"/>
</dbReference>
<keyword evidence="3" id="KW-0560">Oxidoreductase</keyword>
<dbReference type="PANTHER" id="PTHR38011">
    <property type="entry name" value="DIHYDROFOLATE REDUCTASE FAMILY PROTEIN (AFU_ORTHOLOGUE AFUA_8G06820)"/>
    <property type="match status" value="1"/>
</dbReference>
<comment type="caution">
    <text evidence="5">The sequence shown here is derived from an EMBL/GenBank/DDBJ whole genome shotgun (WGS) entry which is preliminary data.</text>
</comment>
<dbReference type="PANTHER" id="PTHR38011:SF7">
    <property type="entry name" value="2,5-DIAMINO-6-RIBOSYLAMINO-4(3H)-PYRIMIDINONE 5'-PHOSPHATE REDUCTASE"/>
    <property type="match status" value="1"/>
</dbReference>
<comment type="pathway">
    <text evidence="1">Cofactor biosynthesis; riboflavin biosynthesis.</text>
</comment>
<protein>
    <submittedName>
        <fullName evidence="5">Pyrimidine reductase, riboflavin biosynthesis, RibD</fullName>
    </submittedName>
</protein>
<organism evidence="5 6">
    <name type="scientific">Mariprofundus ferrooxydans PV-1</name>
    <dbReference type="NCBI Taxonomy" id="314345"/>
    <lineage>
        <taxon>Bacteria</taxon>
        <taxon>Pseudomonadati</taxon>
        <taxon>Pseudomonadota</taxon>
        <taxon>Candidatius Mariprofundia</taxon>
        <taxon>Mariprofundales</taxon>
        <taxon>Mariprofundaceae</taxon>
        <taxon>Mariprofundus</taxon>
    </lineage>
</organism>
<dbReference type="HOGENOM" id="CLU_996306_0_0_0"/>
<evidence type="ECO:0000256" key="3">
    <source>
        <dbReference type="ARBA" id="ARBA00023002"/>
    </source>
</evidence>
<dbReference type="GO" id="GO:0009231">
    <property type="term" value="P:riboflavin biosynthetic process"/>
    <property type="evidence" value="ECO:0007669"/>
    <property type="project" value="InterPro"/>
</dbReference>
<evidence type="ECO:0000313" key="6">
    <source>
        <dbReference type="Proteomes" id="UP000005297"/>
    </source>
</evidence>
<accession>Q0EXB2</accession>
<dbReference type="STRING" id="314344.AL013_02875"/>
<dbReference type="InterPro" id="IPR024072">
    <property type="entry name" value="DHFR-like_dom_sf"/>
</dbReference>
<dbReference type="Pfam" id="PF01872">
    <property type="entry name" value="RibD_C"/>
    <property type="match status" value="1"/>
</dbReference>
<dbReference type="AlphaFoldDB" id="Q0EXB2"/>
<dbReference type="EMBL" id="AATS01000015">
    <property type="protein sequence ID" value="EAU53878.1"/>
    <property type="molecule type" value="Genomic_DNA"/>
</dbReference>
<keyword evidence="6" id="KW-1185">Reference proteome</keyword>
<dbReference type="GO" id="GO:0008703">
    <property type="term" value="F:5-amino-6-(5-phosphoribosylamino)uracil reductase activity"/>
    <property type="evidence" value="ECO:0007669"/>
    <property type="project" value="InterPro"/>
</dbReference>
<dbReference type="SUPFAM" id="SSF53597">
    <property type="entry name" value="Dihydrofolate reductase-like"/>
    <property type="match status" value="1"/>
</dbReference>
<name>Q0EXB2_9PROT</name>
<dbReference type="InterPro" id="IPR050765">
    <property type="entry name" value="Riboflavin_Biosynth_HTPR"/>
</dbReference>